<feature type="region of interest" description="Disordered" evidence="2">
    <location>
        <begin position="114"/>
        <end position="144"/>
    </location>
</feature>
<dbReference type="GO" id="GO:0005507">
    <property type="term" value="F:copper ion binding"/>
    <property type="evidence" value="ECO:0007669"/>
    <property type="project" value="InterPro"/>
</dbReference>
<dbReference type="InterPro" id="IPR036423">
    <property type="entry name" value="SOD-like_Cu/Zn_dom_sf"/>
</dbReference>
<dbReference type="GO" id="GO:0006801">
    <property type="term" value="P:superoxide metabolic process"/>
    <property type="evidence" value="ECO:0007669"/>
    <property type="project" value="InterPro"/>
</dbReference>
<feature type="domain" description="Superoxide dismutase copper/zinc binding" evidence="3">
    <location>
        <begin position="74"/>
        <end position="199"/>
    </location>
</feature>
<organism evidence="4 5">
    <name type="scientific">Blastopirellula marina</name>
    <dbReference type="NCBI Taxonomy" id="124"/>
    <lineage>
        <taxon>Bacteria</taxon>
        <taxon>Pseudomonadati</taxon>
        <taxon>Planctomycetota</taxon>
        <taxon>Planctomycetia</taxon>
        <taxon>Pirellulales</taxon>
        <taxon>Pirellulaceae</taxon>
        <taxon>Blastopirellula</taxon>
    </lineage>
</organism>
<dbReference type="Proteomes" id="UP000237819">
    <property type="component" value="Unassembled WGS sequence"/>
</dbReference>
<feature type="compositionally biased region" description="Basic and acidic residues" evidence="2">
    <location>
        <begin position="127"/>
        <end position="141"/>
    </location>
</feature>
<evidence type="ECO:0000256" key="2">
    <source>
        <dbReference type="SAM" id="MobiDB-lite"/>
    </source>
</evidence>
<proteinExistence type="inferred from homology"/>
<dbReference type="PROSITE" id="PS00087">
    <property type="entry name" value="SOD_CU_ZN_1"/>
    <property type="match status" value="1"/>
</dbReference>
<dbReference type="AlphaFoldDB" id="A0A2S8GJQ0"/>
<dbReference type="EMBL" id="PUHZ01000020">
    <property type="protein sequence ID" value="PQO44254.1"/>
    <property type="molecule type" value="Genomic_DNA"/>
</dbReference>
<evidence type="ECO:0000259" key="3">
    <source>
        <dbReference type="Pfam" id="PF00080"/>
    </source>
</evidence>
<protein>
    <submittedName>
        <fullName evidence="4">Superoxide dismutase family protein</fullName>
    </submittedName>
</protein>
<evidence type="ECO:0000313" key="5">
    <source>
        <dbReference type="Proteomes" id="UP000237819"/>
    </source>
</evidence>
<dbReference type="CDD" id="cd00305">
    <property type="entry name" value="Cu-Zn_Superoxide_Dismutase"/>
    <property type="match status" value="1"/>
</dbReference>
<comment type="similarity">
    <text evidence="1">Belongs to the Cu-Zn superoxide dismutase family.</text>
</comment>
<evidence type="ECO:0000313" key="4">
    <source>
        <dbReference type="EMBL" id="PQO44254.1"/>
    </source>
</evidence>
<dbReference type="OrthoDB" id="9792957at2"/>
<dbReference type="SUPFAM" id="SSF49329">
    <property type="entry name" value="Cu,Zn superoxide dismutase-like"/>
    <property type="match status" value="1"/>
</dbReference>
<sequence length="208" mass="21248">MRFADLGFSSNQSHSVLEGRTSMKSTILLAVFAPVALAAAALLGAEHEHAEHAHAAAAPKTAIAVLIPTEGNSVQGVLHMKMVGESLEITGQVKGLKPGEHGFHIHEFGDLSAADGTSAGGHFNPSGHDHGGPDSADHHAGDLGNITADDKGIATVNKVSKGLTIPMIVGRTFVVHAGVDDLKSQPSGDSGPRVAVGVIGYAKPLAEK</sequence>
<dbReference type="InterPro" id="IPR018152">
    <property type="entry name" value="SOD_Cu/Zn_BS"/>
</dbReference>
<dbReference type="PANTHER" id="PTHR10003">
    <property type="entry name" value="SUPEROXIDE DISMUTASE CU-ZN -RELATED"/>
    <property type="match status" value="1"/>
</dbReference>
<reference evidence="4 5" key="1">
    <citation type="submission" date="2018-02" db="EMBL/GenBank/DDBJ databases">
        <title>Comparative genomes isolates from brazilian mangrove.</title>
        <authorList>
            <person name="Araujo J.E."/>
            <person name="Taketani R.G."/>
            <person name="Silva M.C.P."/>
            <person name="Loureco M.V."/>
            <person name="Andreote F.D."/>
        </authorList>
    </citation>
    <scope>NUCLEOTIDE SEQUENCE [LARGE SCALE GENOMIC DNA]</scope>
    <source>
        <strain evidence="4 5">Nap-Phe MGV</strain>
    </source>
</reference>
<comment type="caution">
    <text evidence="4">The sequence shown here is derived from an EMBL/GenBank/DDBJ whole genome shotgun (WGS) entry which is preliminary data.</text>
</comment>
<evidence type="ECO:0000256" key="1">
    <source>
        <dbReference type="ARBA" id="ARBA00010457"/>
    </source>
</evidence>
<gene>
    <name evidence="4" type="ORF">C5Y93_20030</name>
</gene>
<dbReference type="InterPro" id="IPR024134">
    <property type="entry name" value="SOD_Cu/Zn_/chaperone"/>
</dbReference>
<dbReference type="InterPro" id="IPR001424">
    <property type="entry name" value="SOD_Cu_Zn_dom"/>
</dbReference>
<dbReference type="Pfam" id="PF00080">
    <property type="entry name" value="Sod_Cu"/>
    <property type="match status" value="1"/>
</dbReference>
<name>A0A2S8GJQ0_9BACT</name>
<accession>A0A2S8GJQ0</accession>
<dbReference type="Gene3D" id="2.60.40.200">
    <property type="entry name" value="Superoxide dismutase, copper/zinc binding domain"/>
    <property type="match status" value="1"/>
</dbReference>